<dbReference type="SUPFAM" id="SSF51338">
    <property type="entry name" value="Composite domain of metallo-dependent hydrolases"/>
    <property type="match status" value="1"/>
</dbReference>
<dbReference type="GO" id="GO:0006147">
    <property type="term" value="P:guanine catabolic process"/>
    <property type="evidence" value="ECO:0007669"/>
    <property type="project" value="UniProtKB-UniRule"/>
</dbReference>
<evidence type="ECO:0000256" key="7">
    <source>
        <dbReference type="NCBIfam" id="TIGR02967"/>
    </source>
</evidence>
<organism evidence="11 12">
    <name type="scientific">Pigmentiphaga litoralis</name>
    <dbReference type="NCBI Taxonomy" id="516702"/>
    <lineage>
        <taxon>Bacteria</taxon>
        <taxon>Pseudomonadati</taxon>
        <taxon>Pseudomonadota</taxon>
        <taxon>Betaproteobacteria</taxon>
        <taxon>Burkholderiales</taxon>
        <taxon>Alcaligenaceae</taxon>
        <taxon>Pigmentiphaga</taxon>
    </lineage>
</organism>
<evidence type="ECO:0000259" key="10">
    <source>
        <dbReference type="Pfam" id="PF01979"/>
    </source>
</evidence>
<dbReference type="InterPro" id="IPR011059">
    <property type="entry name" value="Metal-dep_hydrolase_composite"/>
</dbReference>
<dbReference type="NCBIfam" id="TIGR02967">
    <property type="entry name" value="guan_deamin"/>
    <property type="match status" value="1"/>
</dbReference>
<proteinExistence type="inferred from homology"/>
<dbReference type="GO" id="GO:0005829">
    <property type="term" value="C:cytosol"/>
    <property type="evidence" value="ECO:0007669"/>
    <property type="project" value="TreeGrafter"/>
</dbReference>
<dbReference type="FunFam" id="3.20.20.140:FF:000022">
    <property type="entry name" value="Guanine deaminase"/>
    <property type="match status" value="1"/>
</dbReference>
<evidence type="ECO:0000256" key="4">
    <source>
        <dbReference type="ARBA" id="ARBA00022723"/>
    </source>
</evidence>
<comment type="function">
    <text evidence="8">Catalyzes the hydrolytic deamination of guanine, producing xanthine and ammonia.</text>
</comment>
<dbReference type="Gene3D" id="2.30.40.10">
    <property type="entry name" value="Urease, subunit C, domain 1"/>
    <property type="match status" value="1"/>
</dbReference>
<evidence type="ECO:0000256" key="2">
    <source>
        <dbReference type="ARBA" id="ARBA00006745"/>
    </source>
</evidence>
<dbReference type="InterPro" id="IPR032466">
    <property type="entry name" value="Metal_Hydrolase"/>
</dbReference>
<dbReference type="NCBIfam" id="NF006679">
    <property type="entry name" value="PRK09228.1"/>
    <property type="match status" value="1"/>
</dbReference>
<dbReference type="GO" id="GO:0008892">
    <property type="term" value="F:guanine deaminase activity"/>
    <property type="evidence" value="ECO:0007669"/>
    <property type="project" value="UniProtKB-UniRule"/>
</dbReference>
<feature type="domain" description="Amidohydrolase-related" evidence="10">
    <location>
        <begin position="73"/>
        <end position="435"/>
    </location>
</feature>
<evidence type="ECO:0000256" key="1">
    <source>
        <dbReference type="ARBA" id="ARBA00004984"/>
    </source>
</evidence>
<dbReference type="AlphaFoldDB" id="A0A7Y9ITE6"/>
<gene>
    <name evidence="11" type="ORF">FHW18_001870</name>
</gene>
<comment type="pathway">
    <text evidence="1 8">Purine metabolism; guanine degradation; xanthine from guanine: step 1/1.</text>
</comment>
<feature type="region of interest" description="Disordered" evidence="9">
    <location>
        <begin position="453"/>
        <end position="473"/>
    </location>
</feature>
<keyword evidence="5 8" id="KW-0378">Hydrolase</keyword>
<evidence type="ECO:0000256" key="5">
    <source>
        <dbReference type="ARBA" id="ARBA00022801"/>
    </source>
</evidence>
<keyword evidence="6 8" id="KW-0862">Zinc</keyword>
<comment type="catalytic activity">
    <reaction evidence="8">
        <text>guanine + H2O + H(+) = xanthine + NH4(+)</text>
        <dbReference type="Rhea" id="RHEA:14665"/>
        <dbReference type="ChEBI" id="CHEBI:15377"/>
        <dbReference type="ChEBI" id="CHEBI:15378"/>
        <dbReference type="ChEBI" id="CHEBI:16235"/>
        <dbReference type="ChEBI" id="CHEBI:17712"/>
        <dbReference type="ChEBI" id="CHEBI:28938"/>
        <dbReference type="EC" id="3.5.4.3"/>
    </reaction>
</comment>
<comment type="caution">
    <text evidence="11">The sequence shown here is derived from an EMBL/GenBank/DDBJ whole genome shotgun (WGS) entry which is preliminary data.</text>
</comment>
<dbReference type="GO" id="GO:0008270">
    <property type="term" value="F:zinc ion binding"/>
    <property type="evidence" value="ECO:0007669"/>
    <property type="project" value="UniProtKB-UniRule"/>
</dbReference>
<evidence type="ECO:0000313" key="12">
    <source>
        <dbReference type="Proteomes" id="UP000542125"/>
    </source>
</evidence>
<dbReference type="EC" id="3.5.4.3" evidence="3 7"/>
<dbReference type="Pfam" id="PF01979">
    <property type="entry name" value="Amidohydro_1"/>
    <property type="match status" value="1"/>
</dbReference>
<dbReference type="Proteomes" id="UP000542125">
    <property type="component" value="Unassembled WGS sequence"/>
</dbReference>
<evidence type="ECO:0000256" key="3">
    <source>
        <dbReference type="ARBA" id="ARBA00012781"/>
    </source>
</evidence>
<dbReference type="PANTHER" id="PTHR11271:SF6">
    <property type="entry name" value="GUANINE DEAMINASE"/>
    <property type="match status" value="1"/>
</dbReference>
<accession>A0A7Y9ITE6</accession>
<protein>
    <recommendedName>
        <fullName evidence="3 7">Guanine deaminase</fullName>
        <shortName evidence="8">Guanase</shortName>
        <ecNumber evidence="3 7">3.5.4.3</ecNumber>
    </recommendedName>
    <alternativeName>
        <fullName evidence="8">Guanine aminohydrolase</fullName>
    </alternativeName>
</protein>
<dbReference type="InterPro" id="IPR051607">
    <property type="entry name" value="Metallo-dep_hydrolases"/>
</dbReference>
<comment type="cofactor">
    <cofactor evidence="8">
        <name>Zn(2+)</name>
        <dbReference type="ChEBI" id="CHEBI:29105"/>
    </cofactor>
    <text evidence="8">Binds 1 zinc ion per subunit.</text>
</comment>
<dbReference type="RefSeq" id="WP_179585627.1">
    <property type="nucleotide sequence ID" value="NZ_JACBYR010000001.1"/>
</dbReference>
<reference evidence="11 12" key="1">
    <citation type="submission" date="2020-07" db="EMBL/GenBank/DDBJ databases">
        <title>Genomic Encyclopedia of Type Strains, Phase IV (KMG-V): Genome sequencing to study the core and pangenomes of soil and plant-associated prokaryotes.</title>
        <authorList>
            <person name="Whitman W."/>
        </authorList>
    </citation>
    <scope>NUCLEOTIDE SEQUENCE [LARGE SCALE GENOMIC DNA]</scope>
    <source>
        <strain evidence="11 12">SAS40</strain>
    </source>
</reference>
<evidence type="ECO:0000256" key="9">
    <source>
        <dbReference type="SAM" id="MobiDB-lite"/>
    </source>
</evidence>
<comment type="similarity">
    <text evidence="2 8">Belongs to the metallo-dependent hydrolases superfamily. ATZ/TRZ family.</text>
</comment>
<dbReference type="InterPro" id="IPR014311">
    <property type="entry name" value="Guanine_deaminase"/>
</dbReference>
<dbReference type="SUPFAM" id="SSF51556">
    <property type="entry name" value="Metallo-dependent hydrolases"/>
    <property type="match status" value="1"/>
</dbReference>
<dbReference type="Gene3D" id="3.20.20.140">
    <property type="entry name" value="Metal-dependent hydrolases"/>
    <property type="match status" value="1"/>
</dbReference>
<dbReference type="InterPro" id="IPR006680">
    <property type="entry name" value="Amidohydro-rel"/>
</dbReference>
<dbReference type="EMBL" id="JACBYR010000001">
    <property type="protein sequence ID" value="NYE82599.1"/>
    <property type="molecule type" value="Genomic_DNA"/>
</dbReference>
<dbReference type="UniPathway" id="UPA00603">
    <property type="reaction ID" value="UER00660"/>
</dbReference>
<keyword evidence="12" id="KW-1185">Reference proteome</keyword>
<evidence type="ECO:0000256" key="8">
    <source>
        <dbReference type="RuleBase" id="RU366009"/>
    </source>
</evidence>
<evidence type="ECO:0000313" key="11">
    <source>
        <dbReference type="EMBL" id="NYE82599.1"/>
    </source>
</evidence>
<evidence type="ECO:0000256" key="6">
    <source>
        <dbReference type="ARBA" id="ARBA00022833"/>
    </source>
</evidence>
<keyword evidence="4 8" id="KW-0479">Metal-binding</keyword>
<dbReference type="PANTHER" id="PTHR11271">
    <property type="entry name" value="GUANINE DEAMINASE"/>
    <property type="match status" value="1"/>
</dbReference>
<name>A0A7Y9ITE6_9BURK</name>
<sequence length="473" mass="51507">MTVTALRSSVITFHQDPFLVDPASSYRYLDDALVVMADGKIVSVDPYSDAAVDAATQAAGSAVTVTHYPDSLICAGFIDCHVHYPQTQMIGAFGEQLLEWLNKYTFIAEQQFADKSHADTVSRVFLRELLRSGTTTAAVYCTVHPESVDALFEESERFNTRMIAGKVLMDRHAPDALLDTAERGYDESKALLQKWHGRGRQLYCITPRFAASSTDEQLAAAARLWKEHPGTYMQTHLAENTGEIDWVRDLFPQRSSYLDVYDHAGLTGPRAIFGHAVHMDDVDFACCHRTGSALAHCPTSNLFLGSGLFKLTEAKQTDRPVRVGIGSDIGAGTSFSTLHTLNEAYKVSQMAQGRLTAAHAFYLATRGGAEALYLQDSLGSVAPGYDADLVVLDLAPTPLIAFRMGFTQDILEKLFVLMTLGDDRAVKATYVAGVPVYDSARDEAFHYAQDAAVTDGGAPDPRPHDASLPGIPG</sequence>